<dbReference type="AlphaFoldDB" id="A0A9Q8YAQ0"/>
<dbReference type="Gene3D" id="1.10.287.1080">
    <property type="entry name" value="MazG-like"/>
    <property type="match status" value="1"/>
</dbReference>
<reference evidence="1" key="1">
    <citation type="submission" date="2022-06" db="EMBL/GenBank/DDBJ databases">
        <title>Physiological and biochemical characterization and genomic elucidation of a strain of the genus Ensifer adhaerens M8 that combines arsenic oxidation and chromium reduction.</title>
        <authorList>
            <person name="Li X."/>
            <person name="Yu c."/>
        </authorList>
    </citation>
    <scope>NUCLEOTIDE SEQUENCE</scope>
    <source>
        <strain evidence="1">M8</strain>
    </source>
</reference>
<dbReference type="Proteomes" id="UP001055460">
    <property type="component" value="Chromosome"/>
</dbReference>
<dbReference type="CDD" id="cd11538">
    <property type="entry name" value="NTP-PPase_u1"/>
    <property type="match status" value="1"/>
</dbReference>
<accession>A0A9Q8YAQ0</accession>
<dbReference type="SUPFAM" id="SSF101386">
    <property type="entry name" value="all-alpha NTP pyrophosphatases"/>
    <property type="match status" value="1"/>
</dbReference>
<sequence length="101" mass="11422">MLDQLGSQFETASAGYAAAHGIERDPDWFILKMQEEMGELTQAWNKLSGRGRSQGKSPDDLRTQMADETADLLGHVLLFAQHHKLDLQAAIERKWRFQPAL</sequence>
<evidence type="ECO:0000313" key="2">
    <source>
        <dbReference type="Proteomes" id="UP001055460"/>
    </source>
</evidence>
<protein>
    <submittedName>
        <fullName evidence="1">Pyrophosphatase</fullName>
    </submittedName>
</protein>
<organism evidence="1 2">
    <name type="scientific">Ensifer adhaerens</name>
    <name type="common">Sinorhizobium morelense</name>
    <dbReference type="NCBI Taxonomy" id="106592"/>
    <lineage>
        <taxon>Bacteria</taxon>
        <taxon>Pseudomonadati</taxon>
        <taxon>Pseudomonadota</taxon>
        <taxon>Alphaproteobacteria</taxon>
        <taxon>Hyphomicrobiales</taxon>
        <taxon>Rhizobiaceae</taxon>
        <taxon>Sinorhizobium/Ensifer group</taxon>
        <taxon>Ensifer</taxon>
    </lineage>
</organism>
<dbReference type="OrthoDB" id="9791898at2"/>
<name>A0A9Q8YAQ0_ENSAD</name>
<evidence type="ECO:0000313" key="1">
    <source>
        <dbReference type="EMBL" id="USJ24816.1"/>
    </source>
</evidence>
<proteinExistence type="predicted"/>
<gene>
    <name evidence="1" type="ORF">NE863_07600</name>
</gene>
<dbReference type="EMBL" id="CP098807">
    <property type="protein sequence ID" value="USJ24816.1"/>
    <property type="molecule type" value="Genomic_DNA"/>
</dbReference>
<dbReference type="RefSeq" id="WP_060610969.1">
    <property type="nucleotide sequence ID" value="NZ_CP098807.1"/>
</dbReference>